<keyword evidence="12" id="KW-1185">Reference proteome</keyword>
<dbReference type="SUPFAM" id="SSF82689">
    <property type="entry name" value="Mechanosensitive channel protein MscS (YggB), C-terminal domain"/>
    <property type="match status" value="1"/>
</dbReference>
<dbReference type="PANTHER" id="PTHR30221:SF8">
    <property type="entry name" value="SMALL-CONDUCTANCE MECHANOSENSITIVE CHANNEL"/>
    <property type="match status" value="1"/>
</dbReference>
<dbReference type="InterPro" id="IPR011014">
    <property type="entry name" value="MscS_channel_TM-2"/>
</dbReference>
<dbReference type="InterPro" id="IPR045275">
    <property type="entry name" value="MscS_archaea/bacteria_type"/>
</dbReference>
<feature type="transmembrane region" description="Helical" evidence="7">
    <location>
        <begin position="85"/>
        <end position="115"/>
    </location>
</feature>
<dbReference type="Proteomes" id="UP001385499">
    <property type="component" value="Unassembled WGS sequence"/>
</dbReference>
<dbReference type="RefSeq" id="WP_340272161.1">
    <property type="nucleotide sequence ID" value="NZ_JBAKIA010000001.1"/>
</dbReference>
<evidence type="ECO:0000259" key="8">
    <source>
        <dbReference type="Pfam" id="PF00924"/>
    </source>
</evidence>
<keyword evidence="6 7" id="KW-0472">Membrane</keyword>
<accession>A0ABU8TEV3</accession>
<keyword evidence="4 7" id="KW-0812">Transmembrane</keyword>
<feature type="domain" description="Mechanosensitive ion channel transmembrane helices 2/3" evidence="10">
    <location>
        <begin position="61"/>
        <end position="100"/>
    </location>
</feature>
<feature type="transmembrane region" description="Helical" evidence="7">
    <location>
        <begin position="60"/>
        <end position="79"/>
    </location>
</feature>
<name>A0ABU8TEV3_9HYPH</name>
<reference evidence="11 12" key="1">
    <citation type="submission" date="2024-02" db="EMBL/GenBank/DDBJ databases">
        <title>Roseibium algae sp. nov., isolated from marine alga (Grateloupia sp.), showing potential in myo-inositol conversion.</title>
        <authorList>
            <person name="Wang Y."/>
        </authorList>
    </citation>
    <scope>NUCLEOTIDE SEQUENCE [LARGE SCALE GENOMIC DNA]</scope>
    <source>
        <strain evidence="11 12">H3510</strain>
    </source>
</reference>
<evidence type="ECO:0000256" key="3">
    <source>
        <dbReference type="ARBA" id="ARBA00022475"/>
    </source>
</evidence>
<organism evidence="11 12">
    <name type="scientific">Roseibium algae</name>
    <dbReference type="NCBI Taxonomy" id="3123038"/>
    <lineage>
        <taxon>Bacteria</taxon>
        <taxon>Pseudomonadati</taxon>
        <taxon>Pseudomonadota</taxon>
        <taxon>Alphaproteobacteria</taxon>
        <taxon>Hyphomicrobiales</taxon>
        <taxon>Stappiaceae</taxon>
        <taxon>Roseibium</taxon>
    </lineage>
</organism>
<evidence type="ECO:0000256" key="7">
    <source>
        <dbReference type="RuleBase" id="RU369025"/>
    </source>
</evidence>
<evidence type="ECO:0000256" key="4">
    <source>
        <dbReference type="ARBA" id="ARBA00022692"/>
    </source>
</evidence>
<feature type="transmembrane region" description="Helical" evidence="7">
    <location>
        <begin position="18"/>
        <end position="39"/>
    </location>
</feature>
<dbReference type="Pfam" id="PF21082">
    <property type="entry name" value="MS_channel_3rd"/>
    <property type="match status" value="1"/>
</dbReference>
<dbReference type="InterPro" id="IPR049142">
    <property type="entry name" value="MS_channel_1st"/>
</dbReference>
<dbReference type="SUPFAM" id="SSF50182">
    <property type="entry name" value="Sm-like ribonucleoproteins"/>
    <property type="match status" value="1"/>
</dbReference>
<feature type="domain" description="Mechanosensitive ion channel MscS" evidence="8">
    <location>
        <begin position="102"/>
        <end position="167"/>
    </location>
</feature>
<dbReference type="Gene3D" id="3.30.70.100">
    <property type="match status" value="1"/>
</dbReference>
<dbReference type="InterPro" id="IPR023408">
    <property type="entry name" value="MscS_beta-dom_sf"/>
</dbReference>
<keyword evidence="5 7" id="KW-1133">Transmembrane helix</keyword>
<evidence type="ECO:0000259" key="9">
    <source>
        <dbReference type="Pfam" id="PF21082"/>
    </source>
</evidence>
<gene>
    <name evidence="11" type="ORF">V6575_01175</name>
</gene>
<keyword evidence="7" id="KW-0407">Ion channel</keyword>
<sequence length="269" mass="29164">MDISIDQVSAYAPLILNAVKAIIVLIIGWAIAGFLSGMIRKRVMSNPKIDDTLGAFAASLVKWLVLLVTLIAVLQLFGIQATSLVAVLGAATLAIGFALQGTLSDLAAGVMLIFFRPYKLGQFVDIGGTAGTVKDINLFMTELVTPDNVQIVMPNGKAWGSVVTNYSAHPTRRVDFTFGIDYSDDADKAMALILDLAKADDRVHSDPEPWVRMVNLGDSSVDLGVRLWCNAADYWELKFSMTKKVKEAFDANGVSIPYPHTVEIQKKAD</sequence>
<keyword evidence="7" id="KW-0406">Ion transport</keyword>
<comment type="subcellular location">
    <subcellularLocation>
        <location evidence="7">Cell inner membrane</location>
        <topology evidence="7">Multi-pass membrane protein</topology>
    </subcellularLocation>
    <subcellularLocation>
        <location evidence="1">Cell membrane</location>
        <topology evidence="1">Multi-pass membrane protein</topology>
    </subcellularLocation>
</comment>
<keyword evidence="7" id="KW-0997">Cell inner membrane</keyword>
<comment type="caution">
    <text evidence="7">Lacks conserved residue(s) required for the propagation of feature annotation.</text>
</comment>
<evidence type="ECO:0000256" key="6">
    <source>
        <dbReference type="ARBA" id="ARBA00023136"/>
    </source>
</evidence>
<comment type="function">
    <text evidence="7">Mechanosensitive channel that participates in the regulation of osmotic pressure changes within the cell, opening in response to stretch forces in the membrane lipid bilayer, without the need for other proteins. Contributes to normal resistance to hypoosmotic shock. Forms an ion channel of 1.0 nanosiemens conductance with a slight preference for anions.</text>
</comment>
<comment type="caution">
    <text evidence="11">The sequence shown here is derived from an EMBL/GenBank/DDBJ whole genome shotgun (WGS) entry which is preliminary data.</text>
</comment>
<protein>
    <recommendedName>
        <fullName evidence="7">Small-conductance mechanosensitive channel</fullName>
    </recommendedName>
</protein>
<keyword evidence="7" id="KW-0813">Transport</keyword>
<keyword evidence="3" id="KW-1003">Cell membrane</keyword>
<dbReference type="InterPro" id="IPR011066">
    <property type="entry name" value="MscS_channel_C_sf"/>
</dbReference>
<dbReference type="PANTHER" id="PTHR30221">
    <property type="entry name" value="SMALL-CONDUCTANCE MECHANOSENSITIVE CHANNEL"/>
    <property type="match status" value="1"/>
</dbReference>
<dbReference type="SUPFAM" id="SSF82861">
    <property type="entry name" value="Mechanosensitive channel protein MscS (YggB), transmembrane region"/>
    <property type="match status" value="1"/>
</dbReference>
<evidence type="ECO:0000256" key="5">
    <source>
        <dbReference type="ARBA" id="ARBA00022989"/>
    </source>
</evidence>
<evidence type="ECO:0000313" key="12">
    <source>
        <dbReference type="Proteomes" id="UP001385499"/>
    </source>
</evidence>
<feature type="domain" description="Mechanosensitive ion channel MscS C-terminal" evidence="9">
    <location>
        <begin position="174"/>
        <end position="256"/>
    </location>
</feature>
<dbReference type="Gene3D" id="2.30.30.60">
    <property type="match status" value="1"/>
</dbReference>
<dbReference type="InterPro" id="IPR049278">
    <property type="entry name" value="MS_channel_C"/>
</dbReference>
<comment type="similarity">
    <text evidence="2 7">Belongs to the MscS (TC 1.A.23) family.</text>
</comment>
<evidence type="ECO:0000256" key="2">
    <source>
        <dbReference type="ARBA" id="ARBA00008017"/>
    </source>
</evidence>
<dbReference type="Pfam" id="PF00924">
    <property type="entry name" value="MS_channel_2nd"/>
    <property type="match status" value="1"/>
</dbReference>
<dbReference type="InterPro" id="IPR006685">
    <property type="entry name" value="MscS_channel_2nd"/>
</dbReference>
<evidence type="ECO:0000259" key="10">
    <source>
        <dbReference type="Pfam" id="PF21088"/>
    </source>
</evidence>
<evidence type="ECO:0000313" key="11">
    <source>
        <dbReference type="EMBL" id="MEJ8472686.1"/>
    </source>
</evidence>
<dbReference type="Pfam" id="PF21088">
    <property type="entry name" value="MS_channel_1st"/>
    <property type="match status" value="1"/>
</dbReference>
<comment type="subunit">
    <text evidence="7">Homoheptamer.</text>
</comment>
<dbReference type="EMBL" id="JBAKIA010000001">
    <property type="protein sequence ID" value="MEJ8472686.1"/>
    <property type="molecule type" value="Genomic_DNA"/>
</dbReference>
<dbReference type="Gene3D" id="1.10.287.1260">
    <property type="match status" value="1"/>
</dbReference>
<proteinExistence type="inferred from homology"/>
<dbReference type="InterPro" id="IPR010920">
    <property type="entry name" value="LSM_dom_sf"/>
</dbReference>
<evidence type="ECO:0000256" key="1">
    <source>
        <dbReference type="ARBA" id="ARBA00004651"/>
    </source>
</evidence>